<gene>
    <name evidence="1" type="ORF">J1605_013309</name>
</gene>
<keyword evidence="2" id="KW-1185">Reference proteome</keyword>
<organism evidence="1 2">
    <name type="scientific">Eschrichtius robustus</name>
    <name type="common">California gray whale</name>
    <name type="synonym">Eschrichtius gibbosus</name>
    <dbReference type="NCBI Taxonomy" id="9764"/>
    <lineage>
        <taxon>Eukaryota</taxon>
        <taxon>Metazoa</taxon>
        <taxon>Chordata</taxon>
        <taxon>Craniata</taxon>
        <taxon>Vertebrata</taxon>
        <taxon>Euteleostomi</taxon>
        <taxon>Mammalia</taxon>
        <taxon>Eutheria</taxon>
        <taxon>Laurasiatheria</taxon>
        <taxon>Artiodactyla</taxon>
        <taxon>Whippomorpha</taxon>
        <taxon>Cetacea</taxon>
        <taxon>Mysticeti</taxon>
        <taxon>Eschrichtiidae</taxon>
        <taxon>Eschrichtius</taxon>
    </lineage>
</organism>
<evidence type="ECO:0000313" key="2">
    <source>
        <dbReference type="Proteomes" id="UP001159641"/>
    </source>
</evidence>
<name>A0AB34GH72_ESCRO</name>
<dbReference type="Proteomes" id="UP001159641">
    <property type="component" value="Unassembled WGS sequence"/>
</dbReference>
<proteinExistence type="predicted"/>
<sequence>MLSLAVLTVQPHSLFLRFICLDPALLQKDLGLLVKLQTTEQGMLENVHFEAVISSIGSEALNPLQCMGWFRPGKNYPTKKCQVRDFPGGAVVKNPPAKAGDT</sequence>
<accession>A0AB34GH72</accession>
<comment type="caution">
    <text evidence="1">The sequence shown here is derived from an EMBL/GenBank/DDBJ whole genome shotgun (WGS) entry which is preliminary data.</text>
</comment>
<dbReference type="AlphaFoldDB" id="A0AB34GH72"/>
<protein>
    <submittedName>
        <fullName evidence="1">Uncharacterized protein</fullName>
    </submittedName>
</protein>
<reference evidence="1 2" key="1">
    <citation type="submission" date="2022-11" db="EMBL/GenBank/DDBJ databases">
        <title>Whole genome sequence of Eschrichtius robustus ER-17-0199.</title>
        <authorList>
            <person name="Bruniche-Olsen A."/>
            <person name="Black A.N."/>
            <person name="Fields C.J."/>
            <person name="Walden K."/>
            <person name="Dewoody J.A."/>
        </authorList>
    </citation>
    <scope>NUCLEOTIDE SEQUENCE [LARGE SCALE GENOMIC DNA]</scope>
    <source>
        <strain evidence="1">ER-17-0199</strain>
        <tissue evidence="1">Blubber</tissue>
    </source>
</reference>
<evidence type="ECO:0000313" key="1">
    <source>
        <dbReference type="EMBL" id="KAJ8778632.1"/>
    </source>
</evidence>
<feature type="non-terminal residue" evidence="1">
    <location>
        <position position="102"/>
    </location>
</feature>
<dbReference type="EMBL" id="JAIQCJ010002240">
    <property type="protein sequence ID" value="KAJ8778632.1"/>
    <property type="molecule type" value="Genomic_DNA"/>
</dbReference>